<evidence type="ECO:0000313" key="1">
    <source>
        <dbReference type="EMBL" id="KKN53632.1"/>
    </source>
</evidence>
<reference evidence="1" key="1">
    <citation type="journal article" date="2015" name="Nature">
        <title>Complex archaea that bridge the gap between prokaryotes and eukaryotes.</title>
        <authorList>
            <person name="Spang A."/>
            <person name="Saw J.H."/>
            <person name="Jorgensen S.L."/>
            <person name="Zaremba-Niedzwiedzka K."/>
            <person name="Martijn J."/>
            <person name="Lind A.E."/>
            <person name="van Eijk R."/>
            <person name="Schleper C."/>
            <person name="Guy L."/>
            <person name="Ettema T.J."/>
        </authorList>
    </citation>
    <scope>NUCLEOTIDE SEQUENCE</scope>
</reference>
<sequence>MKKFSILSVLLVFVFICAALRTETLKQEVVGNVLHTMQDGWVVIDETTSAGTEPTALAVGERTKLILEVAIAADSSGDGEISTFIIPASWNGIRFRSVGITGNDAQTYQIYLGTRTSQESTADCELSYAGQLVFTTGTQVSLYYQITYTSGGPYVPQPGDTFTGNTSAETAVVLTTVSIASGSFAAGDAAGTIQYRSKTGTFTNSETISSDRLDRGSANVLTHAASDLIGFEMADAVVLTAKAWGSSWTITSPADDTNAEARLDVGGADFLVVLVSEASHDVKLLGKGY</sequence>
<protein>
    <submittedName>
        <fullName evidence="1">Uncharacterized protein</fullName>
    </submittedName>
</protein>
<organism evidence="1">
    <name type="scientific">marine sediment metagenome</name>
    <dbReference type="NCBI Taxonomy" id="412755"/>
    <lineage>
        <taxon>unclassified sequences</taxon>
        <taxon>metagenomes</taxon>
        <taxon>ecological metagenomes</taxon>
    </lineage>
</organism>
<comment type="caution">
    <text evidence="1">The sequence shown here is derived from an EMBL/GenBank/DDBJ whole genome shotgun (WGS) entry which is preliminary data.</text>
</comment>
<proteinExistence type="predicted"/>
<dbReference type="EMBL" id="LAZR01000963">
    <property type="protein sequence ID" value="KKN53632.1"/>
    <property type="molecule type" value="Genomic_DNA"/>
</dbReference>
<name>A0A0F9RUP3_9ZZZZ</name>
<accession>A0A0F9RUP3</accession>
<gene>
    <name evidence="1" type="ORF">LCGC14_0600630</name>
</gene>
<dbReference type="AlphaFoldDB" id="A0A0F9RUP3"/>